<evidence type="ECO:0000313" key="5">
    <source>
        <dbReference type="EMBL" id="OGY54756.1"/>
    </source>
</evidence>
<dbReference type="AlphaFoldDB" id="A0A1G1YSG2"/>
<protein>
    <recommendedName>
        <fullName evidence="4">Orn/DAP/Arg decarboxylase 2 N-terminal domain-containing protein</fullName>
    </recommendedName>
</protein>
<dbReference type="Proteomes" id="UP000178944">
    <property type="component" value="Unassembled WGS sequence"/>
</dbReference>
<comment type="caution">
    <text evidence="5">The sequence shown here is derived from an EMBL/GenBank/DDBJ whole genome shotgun (WGS) entry which is preliminary data.</text>
</comment>
<accession>A0A1G1YSG2</accession>
<dbReference type="SUPFAM" id="SSF51419">
    <property type="entry name" value="PLP-binding barrel"/>
    <property type="match status" value="1"/>
</dbReference>
<dbReference type="InterPro" id="IPR022653">
    <property type="entry name" value="De-COase2_pyr-phos_BS"/>
</dbReference>
<dbReference type="InterPro" id="IPR029066">
    <property type="entry name" value="PLP-binding_barrel"/>
</dbReference>
<comment type="cofactor">
    <cofactor evidence="1 3">
        <name>pyridoxal 5'-phosphate</name>
        <dbReference type="ChEBI" id="CHEBI:597326"/>
    </cofactor>
</comment>
<dbReference type="PANTHER" id="PTHR43727">
    <property type="entry name" value="DIAMINOPIMELATE DECARBOXYLASE"/>
    <property type="match status" value="1"/>
</dbReference>
<dbReference type="PROSITE" id="PS00878">
    <property type="entry name" value="ODR_DC_2_1"/>
    <property type="match status" value="1"/>
</dbReference>
<proteinExistence type="predicted"/>
<dbReference type="Pfam" id="PF02784">
    <property type="entry name" value="Orn_Arg_deC_N"/>
    <property type="match status" value="1"/>
</dbReference>
<evidence type="ECO:0000256" key="1">
    <source>
        <dbReference type="ARBA" id="ARBA00001933"/>
    </source>
</evidence>
<sequence>MIIRNPNREIALIKKVLGQNQPLTRGSLAGLVKSFVTKNRRSILSIARAHATPFYLFDRQSLDANISRFIAAFARLAPKQNIFYAMKSNPYVPVLKTVVRHGLGLDVSSGTELQLAVNAGAKRIVFNGPGKTAAELGLALKHRSKVTVNLDSFAELKTLGSLAAARKQKIRAGVRLVSTTSHGAWNKFGVPLEQIETFWRTASRYQNISLEGIHFHNSWNANAAPYVETIKTIAAFLKRSPRVRRSLKFIDIGGGFWPYRVDGYYPWLLPAGEIVRTAHAAQKTAASFTDRYYLSESVPLASYAREIKQAVDKHLAPLGDYQYYVEPGRSISYPAFHIVMRIADVKGADYGIADAGTNIVGLDTYEYVYHPLINLTHFGTKEITFELFGSLCTPDDVFGHYCYATKMAAGDVIIIPNQGAYTYNTAQPFIKDVAPVLPLPNR</sequence>
<dbReference type="InterPro" id="IPR022644">
    <property type="entry name" value="De-COase2_N"/>
</dbReference>
<dbReference type="PANTHER" id="PTHR43727:SF2">
    <property type="entry name" value="GROUP IV DECARBOXYLASE"/>
    <property type="match status" value="1"/>
</dbReference>
<gene>
    <name evidence="5" type="ORF">A2951_02015</name>
</gene>
<keyword evidence="2 3" id="KW-0663">Pyridoxal phosphate</keyword>
<dbReference type="SUPFAM" id="SSF50621">
    <property type="entry name" value="Alanine racemase C-terminal domain-like"/>
    <property type="match status" value="1"/>
</dbReference>
<dbReference type="Gene3D" id="2.40.37.10">
    <property type="entry name" value="Lyase, Ornithine Decarboxylase, Chain A, domain 1"/>
    <property type="match status" value="1"/>
</dbReference>
<dbReference type="PRINTS" id="PR01179">
    <property type="entry name" value="ODADCRBXLASE"/>
</dbReference>
<dbReference type="GO" id="GO:0008836">
    <property type="term" value="F:diaminopimelate decarboxylase activity"/>
    <property type="evidence" value="ECO:0007669"/>
    <property type="project" value="TreeGrafter"/>
</dbReference>
<dbReference type="EMBL" id="MHIQ01000019">
    <property type="protein sequence ID" value="OGY54756.1"/>
    <property type="molecule type" value="Genomic_DNA"/>
</dbReference>
<reference evidence="5 6" key="1">
    <citation type="journal article" date="2016" name="Nat. Commun.">
        <title>Thousands of microbial genomes shed light on interconnected biogeochemical processes in an aquifer system.</title>
        <authorList>
            <person name="Anantharaman K."/>
            <person name="Brown C.T."/>
            <person name="Hug L.A."/>
            <person name="Sharon I."/>
            <person name="Castelle C.J."/>
            <person name="Probst A.J."/>
            <person name="Thomas B.C."/>
            <person name="Singh A."/>
            <person name="Wilkins M.J."/>
            <person name="Karaoz U."/>
            <person name="Brodie E.L."/>
            <person name="Williams K.H."/>
            <person name="Hubbard S.S."/>
            <person name="Banfield J.F."/>
        </authorList>
    </citation>
    <scope>NUCLEOTIDE SEQUENCE [LARGE SCALE GENOMIC DNA]</scope>
</reference>
<dbReference type="GO" id="GO:0009089">
    <property type="term" value="P:lysine biosynthetic process via diaminopimelate"/>
    <property type="evidence" value="ECO:0007669"/>
    <property type="project" value="TreeGrafter"/>
</dbReference>
<organism evidence="5 6">
    <name type="scientific">Candidatus Buchananbacteria bacterium RIFCSPLOWO2_01_FULL_56_15</name>
    <dbReference type="NCBI Taxonomy" id="1797547"/>
    <lineage>
        <taxon>Bacteria</taxon>
        <taxon>Candidatus Buchananiibacteriota</taxon>
    </lineage>
</organism>
<dbReference type="InterPro" id="IPR009006">
    <property type="entry name" value="Ala_racemase/Decarboxylase_C"/>
</dbReference>
<evidence type="ECO:0000256" key="2">
    <source>
        <dbReference type="ARBA" id="ARBA00022898"/>
    </source>
</evidence>
<feature type="active site" description="Proton donor" evidence="3">
    <location>
        <position position="392"/>
    </location>
</feature>
<evidence type="ECO:0000256" key="3">
    <source>
        <dbReference type="PIRSR" id="PIRSR600183-50"/>
    </source>
</evidence>
<feature type="domain" description="Orn/DAP/Arg decarboxylase 2 N-terminal" evidence="4">
    <location>
        <begin position="65"/>
        <end position="331"/>
    </location>
</feature>
<dbReference type="Gene3D" id="3.20.20.10">
    <property type="entry name" value="Alanine racemase"/>
    <property type="match status" value="1"/>
</dbReference>
<evidence type="ECO:0000313" key="6">
    <source>
        <dbReference type="Proteomes" id="UP000178944"/>
    </source>
</evidence>
<dbReference type="InterPro" id="IPR000183">
    <property type="entry name" value="Orn/DAP/Arg_de-COase"/>
</dbReference>
<feature type="modified residue" description="N6-(pyridoxal phosphate)lysine" evidence="3">
    <location>
        <position position="87"/>
    </location>
</feature>
<name>A0A1G1YSG2_9BACT</name>
<evidence type="ECO:0000259" key="4">
    <source>
        <dbReference type="Pfam" id="PF02784"/>
    </source>
</evidence>